<evidence type="ECO:0000313" key="3">
    <source>
        <dbReference type="EMBL" id="KAF7996836.1"/>
    </source>
</evidence>
<keyword evidence="2" id="KW-1133">Transmembrane helix</keyword>
<feature type="compositionally biased region" description="Gly residues" evidence="1">
    <location>
        <begin position="9"/>
        <end position="19"/>
    </location>
</feature>
<sequence length="136" mass="14592">MTIKSLLHWGGGGGGGGVGQSHTVPVERWHGSSSGSSHWEHKPHGHSQWKGGGKGGSNAALSALALLAFLFFLHIMQQSLNENNAMTPTTVPPAPEAVILRDKISVIAAREQDTEENTKLKKQKKDYDESKKGDTL</sequence>
<evidence type="ECO:0000313" key="4">
    <source>
        <dbReference type="Proteomes" id="UP000639338"/>
    </source>
</evidence>
<dbReference type="EMBL" id="JACMRX010000001">
    <property type="protein sequence ID" value="KAF7996836.1"/>
    <property type="molecule type" value="Genomic_DNA"/>
</dbReference>
<protein>
    <submittedName>
        <fullName evidence="3">Uncharacterized protein</fullName>
    </submittedName>
</protein>
<evidence type="ECO:0000256" key="2">
    <source>
        <dbReference type="SAM" id="Phobius"/>
    </source>
</evidence>
<reference evidence="3 4" key="1">
    <citation type="submission" date="2020-08" db="EMBL/GenBank/DDBJ databases">
        <title>Aphidius gifuensis genome sequencing and assembly.</title>
        <authorList>
            <person name="Du Z."/>
        </authorList>
    </citation>
    <scope>NUCLEOTIDE SEQUENCE [LARGE SCALE GENOMIC DNA]</scope>
    <source>
        <strain evidence="3">YNYX2018</strain>
        <tissue evidence="3">Adults</tissue>
    </source>
</reference>
<dbReference type="AlphaFoldDB" id="A0A834Y1A8"/>
<name>A0A834Y1A8_APHGI</name>
<gene>
    <name evidence="3" type="ORF">HCN44_002482</name>
</gene>
<keyword evidence="2" id="KW-0812">Transmembrane</keyword>
<accession>A0A834Y1A8</accession>
<feature type="transmembrane region" description="Helical" evidence="2">
    <location>
        <begin position="59"/>
        <end position="76"/>
    </location>
</feature>
<comment type="caution">
    <text evidence="3">The sequence shown here is derived from an EMBL/GenBank/DDBJ whole genome shotgun (WGS) entry which is preliminary data.</text>
</comment>
<keyword evidence="4" id="KW-1185">Reference proteome</keyword>
<proteinExistence type="predicted"/>
<evidence type="ECO:0000256" key="1">
    <source>
        <dbReference type="SAM" id="MobiDB-lite"/>
    </source>
</evidence>
<dbReference type="Proteomes" id="UP000639338">
    <property type="component" value="Unassembled WGS sequence"/>
</dbReference>
<feature type="region of interest" description="Disordered" evidence="1">
    <location>
        <begin position="110"/>
        <end position="136"/>
    </location>
</feature>
<feature type="region of interest" description="Disordered" evidence="1">
    <location>
        <begin position="9"/>
        <end position="56"/>
    </location>
</feature>
<organism evidence="3 4">
    <name type="scientific">Aphidius gifuensis</name>
    <name type="common">Parasitoid wasp</name>
    <dbReference type="NCBI Taxonomy" id="684658"/>
    <lineage>
        <taxon>Eukaryota</taxon>
        <taxon>Metazoa</taxon>
        <taxon>Ecdysozoa</taxon>
        <taxon>Arthropoda</taxon>
        <taxon>Hexapoda</taxon>
        <taxon>Insecta</taxon>
        <taxon>Pterygota</taxon>
        <taxon>Neoptera</taxon>
        <taxon>Endopterygota</taxon>
        <taxon>Hymenoptera</taxon>
        <taxon>Apocrita</taxon>
        <taxon>Ichneumonoidea</taxon>
        <taxon>Braconidae</taxon>
        <taxon>Aphidiinae</taxon>
        <taxon>Aphidius</taxon>
    </lineage>
</organism>
<keyword evidence="2" id="KW-0472">Membrane</keyword>